<dbReference type="GeneID" id="1477951"/>
<keyword evidence="3" id="KW-1185">Reference proteome</keyword>
<name>Q8TVN2_METKA</name>
<evidence type="ECO:0000256" key="1">
    <source>
        <dbReference type="SAM" id="Phobius"/>
    </source>
</evidence>
<dbReference type="AlphaFoldDB" id="Q8TVN2"/>
<evidence type="ECO:0000313" key="3">
    <source>
        <dbReference type="Proteomes" id="UP000001826"/>
    </source>
</evidence>
<dbReference type="STRING" id="190192.MK1356"/>
<dbReference type="HOGENOM" id="CLU_910936_0_0_2"/>
<dbReference type="EMBL" id="AE009439">
    <property type="protein sequence ID" value="AAM02569.1"/>
    <property type="molecule type" value="Genomic_DNA"/>
</dbReference>
<dbReference type="EnsemblBacteria" id="AAM02569">
    <property type="protein sequence ID" value="AAM02569"/>
    <property type="gene ID" value="MK1356"/>
</dbReference>
<reference evidence="2 3" key="1">
    <citation type="journal article" date="2002" name="Proc. Natl. Acad. Sci. U.S.A.">
        <title>The complete genome of hyperthermophile Methanopyrus kandleri AV19 and monophyly of archaeal methanogens.</title>
        <authorList>
            <person name="Slesarev A.I."/>
            <person name="Mezhevaya K.V."/>
            <person name="Makarova K.S."/>
            <person name="Polushin N.N."/>
            <person name="Shcherbinina O.V."/>
            <person name="Shakhova V.V."/>
            <person name="Belova G.I."/>
            <person name="Aravind L."/>
            <person name="Natale D.A."/>
            <person name="Rogozin I.B."/>
            <person name="Tatusov R.L."/>
            <person name="Wolf Y.I."/>
            <person name="Stetter K.O."/>
            <person name="Malykh A.G."/>
            <person name="Koonin E.V."/>
            <person name="Kozyavkin S.A."/>
        </authorList>
    </citation>
    <scope>NUCLEOTIDE SEQUENCE [LARGE SCALE GENOMIC DNA]</scope>
    <source>
        <strain evidence="3">AV19 / DSM 6324 / JCM 9639 / NBRC 100938</strain>
    </source>
</reference>
<dbReference type="InParanoid" id="Q8TVN2"/>
<feature type="transmembrane region" description="Helical" evidence="1">
    <location>
        <begin position="210"/>
        <end position="238"/>
    </location>
</feature>
<keyword evidence="1" id="KW-0472">Membrane</keyword>
<dbReference type="RefSeq" id="WP_011019724.1">
    <property type="nucleotide sequence ID" value="NC_003551.1"/>
</dbReference>
<evidence type="ECO:0000313" key="2">
    <source>
        <dbReference type="EMBL" id="AAM02569.1"/>
    </source>
</evidence>
<sequence>MEPLTLVLLVFPGDPGEHLGHALLEHPEILSAVGGGRGGVAGGRGGGGRGGAGVKLSRAGKVLKSPKKFYRVLKRLKRRKHRPERERRRLLLLYWKVRIYDRIVPTALILSGFISFFVVPPVLDFLSDRLLRKAWERKYGRRFRRTREWRHRCDYELSRLCDDVTYRLFLTSLLGFLVVGVEGIFSTWAVEAFADAVLRGEGFRAALDAFRWYGVLGMEYLLAAYAALCVAIAASAVARTWERRRTERLREEVRRRLGRRPEKSDPPSCIPESFRTSVSRVTRALEALLLILPLVTGTWALRWGLWVLS</sequence>
<proteinExistence type="predicted"/>
<protein>
    <submittedName>
        <fullName evidence="2">Uncharacterized membrane protein specific for M.kandleri, MK-10 family</fullName>
    </submittedName>
</protein>
<feature type="transmembrane region" description="Helical" evidence="1">
    <location>
        <begin position="168"/>
        <end position="190"/>
    </location>
</feature>
<dbReference type="PaxDb" id="190192-MK1356"/>
<dbReference type="KEGG" id="mka:MK1356"/>
<feature type="transmembrane region" description="Helical" evidence="1">
    <location>
        <begin position="284"/>
        <end position="305"/>
    </location>
</feature>
<gene>
    <name evidence="2" type="ordered locus">MK1356</name>
</gene>
<keyword evidence="1" id="KW-1133">Transmembrane helix</keyword>
<accession>Q8TVN2</accession>
<keyword evidence="1" id="KW-0812">Transmembrane</keyword>
<dbReference type="Proteomes" id="UP000001826">
    <property type="component" value="Chromosome"/>
</dbReference>
<organism evidence="2 3">
    <name type="scientific">Methanopyrus kandleri (strain AV19 / DSM 6324 / JCM 9639 / NBRC 100938)</name>
    <dbReference type="NCBI Taxonomy" id="190192"/>
    <lineage>
        <taxon>Archaea</taxon>
        <taxon>Methanobacteriati</taxon>
        <taxon>Methanobacteriota</taxon>
        <taxon>Methanomada group</taxon>
        <taxon>Methanopyri</taxon>
        <taxon>Methanopyrales</taxon>
        <taxon>Methanopyraceae</taxon>
        <taxon>Methanopyrus</taxon>
    </lineage>
</organism>
<feature type="transmembrane region" description="Helical" evidence="1">
    <location>
        <begin position="103"/>
        <end position="123"/>
    </location>
</feature>